<dbReference type="AlphaFoldDB" id="A0A2S0KJL2"/>
<feature type="region of interest" description="Disordered" evidence="1">
    <location>
        <begin position="53"/>
        <end position="75"/>
    </location>
</feature>
<name>A0A2S0KJL2_9ACTN</name>
<dbReference type="EMBL" id="CP027433">
    <property type="protein sequence ID" value="AVM01875.1"/>
    <property type="molecule type" value="Genomic_DNA"/>
</dbReference>
<sequence length="75" mass="8261">MTSQVALLMTASRYFASLIGIVVDAPQPKNPRRASANQHQPARLLHTSAFPFVGKELPKRSPVDSSSTPERKSTW</sequence>
<evidence type="ECO:0000256" key="1">
    <source>
        <dbReference type="SAM" id="MobiDB-lite"/>
    </source>
</evidence>
<dbReference type="Proteomes" id="UP000239814">
    <property type="component" value="Chromosome"/>
</dbReference>
<proteinExistence type="predicted"/>
<gene>
    <name evidence="2" type="ORF">C6V83_18020</name>
</gene>
<evidence type="ECO:0000313" key="2">
    <source>
        <dbReference type="EMBL" id="AVM01875.1"/>
    </source>
</evidence>
<reference evidence="2 3" key="1">
    <citation type="submission" date="2018-03" db="EMBL/GenBank/DDBJ databases">
        <title>Characteristics and genome of n-alkane degrading marine bacteria Gordonia iterans isolated from crude oil contaminated in Tae-an, South Korea.</title>
        <authorList>
            <person name="Lee S.-S."/>
            <person name="Kim H."/>
        </authorList>
    </citation>
    <scope>NUCLEOTIDE SEQUENCE [LARGE SCALE GENOMIC DNA]</scope>
    <source>
        <strain evidence="2 3">Co17</strain>
    </source>
</reference>
<accession>A0A2S0KJL2</accession>
<dbReference type="KEGG" id="git:C6V83_18020"/>
<keyword evidence="3" id="KW-1185">Reference proteome</keyword>
<organism evidence="2 3">
    <name type="scientific">Gordonia iterans</name>
    <dbReference type="NCBI Taxonomy" id="1004901"/>
    <lineage>
        <taxon>Bacteria</taxon>
        <taxon>Bacillati</taxon>
        <taxon>Actinomycetota</taxon>
        <taxon>Actinomycetes</taxon>
        <taxon>Mycobacteriales</taxon>
        <taxon>Gordoniaceae</taxon>
        <taxon>Gordonia</taxon>
    </lineage>
</organism>
<evidence type="ECO:0000313" key="3">
    <source>
        <dbReference type="Proteomes" id="UP000239814"/>
    </source>
</evidence>
<protein>
    <submittedName>
        <fullName evidence="2">Uncharacterized protein</fullName>
    </submittedName>
</protein>